<dbReference type="InterPro" id="IPR018490">
    <property type="entry name" value="cNMP-bd_dom_sf"/>
</dbReference>
<accession>A0A9C6W504</accession>
<dbReference type="InterPro" id="IPR014710">
    <property type="entry name" value="RmlC-like_jellyroll"/>
</dbReference>
<dbReference type="PANTHER" id="PTHR45689:SF14">
    <property type="entry name" value="CYCLIC NUCLEOTIDE-GATED CATION CHANNEL SUBUNIT A-LIKE PROTEIN"/>
    <property type="match status" value="1"/>
</dbReference>
<organism evidence="3 4">
    <name type="scientific">Bombus terrestris</name>
    <name type="common">Buff-tailed bumblebee</name>
    <name type="synonym">Apis terrestris</name>
    <dbReference type="NCBI Taxonomy" id="30195"/>
    <lineage>
        <taxon>Eukaryota</taxon>
        <taxon>Metazoa</taxon>
        <taxon>Ecdysozoa</taxon>
        <taxon>Arthropoda</taxon>
        <taxon>Hexapoda</taxon>
        <taxon>Insecta</taxon>
        <taxon>Pterygota</taxon>
        <taxon>Neoptera</taxon>
        <taxon>Endopterygota</taxon>
        <taxon>Hymenoptera</taxon>
        <taxon>Apocrita</taxon>
        <taxon>Aculeata</taxon>
        <taxon>Apoidea</taxon>
        <taxon>Anthophila</taxon>
        <taxon>Apidae</taxon>
        <taxon>Bombus</taxon>
        <taxon>Bombus</taxon>
    </lineage>
</organism>
<dbReference type="SUPFAM" id="SSF81324">
    <property type="entry name" value="Voltage-gated potassium channels"/>
    <property type="match status" value="1"/>
</dbReference>
<feature type="transmembrane region" description="Helical" evidence="1">
    <location>
        <begin position="142"/>
        <end position="160"/>
    </location>
</feature>
<evidence type="ECO:0000259" key="2">
    <source>
        <dbReference type="PROSITE" id="PS50042"/>
    </source>
</evidence>
<keyword evidence="1" id="KW-0812">Transmembrane</keyword>
<dbReference type="Pfam" id="PF00027">
    <property type="entry name" value="cNMP_binding"/>
    <property type="match status" value="1"/>
</dbReference>
<dbReference type="PROSITE" id="PS00888">
    <property type="entry name" value="CNMP_BINDING_1"/>
    <property type="match status" value="1"/>
</dbReference>
<name>A0A9C6W504_BOMTE</name>
<dbReference type="Gene3D" id="1.10.287.630">
    <property type="entry name" value="Helix hairpin bin"/>
    <property type="match status" value="1"/>
</dbReference>
<sequence>MDSGVKPHICALKNSDKYYMFGSDEDITCKNIWINMFQINGKTPRAKIFFESMAHVCAERRRHALIHWWIIHPCSSWRFLWDLVMTVVYMVGFLTIPFSVSFIVMSHDRIRMDKFNFLIYAFCWMDIVCNCFTGYYDKKLMQMELAPFKIFMYFLYVYLFRMQNSHIEYFLNYLKTFLILDILSSLPWDHITLPWRSLPGRESNHLVSLLNLLPCLKLSRYGYVNMRISELFSVIHFEVMHFYYELFSTFMLAFYIMYWSSCLYYLIPVLVLHFSNSLPEQYNLINVIQECPECWMTGLDSSSIPSRFQYTLFIVVEKLAASGYGGYVPRTNGHIVLSFVLILIGRVLECYIAVMLIQIKAGKQASESKFQEIINQLCAYTSQKQLPKHMKIRLLAYYYYRFRNSYFREKSILSNLSEQLRQEIALQSSHRLVENVAIFKDLPKYVLRSIIKNLKFELYLPNDVIIKAGAYGDCMFFLSAGTVAVLTPTGKEICHLDDGAHFGEVALLVGEQRRVASVIAIEVCEVYRLDRKDFRKCISVHTELFAKIERLATERIERAMIIEEHHKRHLKRSSAQADHRKTVARY</sequence>
<dbReference type="KEGG" id="bter:100644168"/>
<feature type="transmembrane region" description="Helical" evidence="1">
    <location>
        <begin position="243"/>
        <end position="267"/>
    </location>
</feature>
<feature type="domain" description="Cyclic nucleotide-binding" evidence="2">
    <location>
        <begin position="438"/>
        <end position="538"/>
    </location>
</feature>
<dbReference type="Gene3D" id="2.60.120.10">
    <property type="entry name" value="Jelly Rolls"/>
    <property type="match status" value="1"/>
</dbReference>
<dbReference type="PROSITE" id="PS50042">
    <property type="entry name" value="CNMP_BINDING_3"/>
    <property type="match status" value="1"/>
</dbReference>
<dbReference type="GO" id="GO:0005249">
    <property type="term" value="F:voltage-gated potassium channel activity"/>
    <property type="evidence" value="ECO:0007669"/>
    <property type="project" value="TreeGrafter"/>
</dbReference>
<gene>
    <name evidence="4" type="primary">LOC100644168</name>
</gene>
<evidence type="ECO:0000313" key="3">
    <source>
        <dbReference type="Proteomes" id="UP000835206"/>
    </source>
</evidence>
<dbReference type="PANTHER" id="PTHR45689">
    <property type="entry name" value="I[[H]] CHANNEL, ISOFORM E"/>
    <property type="match status" value="1"/>
</dbReference>
<dbReference type="GO" id="GO:0035725">
    <property type="term" value="P:sodium ion transmembrane transport"/>
    <property type="evidence" value="ECO:0007669"/>
    <property type="project" value="TreeGrafter"/>
</dbReference>
<evidence type="ECO:0000313" key="4">
    <source>
        <dbReference type="RefSeq" id="XP_048261977.1"/>
    </source>
</evidence>
<reference evidence="4" key="1">
    <citation type="submission" date="2025-08" db="UniProtKB">
        <authorList>
            <consortium name="RefSeq"/>
        </authorList>
    </citation>
    <scope>IDENTIFICATION</scope>
</reference>
<dbReference type="InterPro" id="IPR018488">
    <property type="entry name" value="cNMP-bd_CS"/>
</dbReference>
<evidence type="ECO:0000256" key="1">
    <source>
        <dbReference type="SAM" id="Phobius"/>
    </source>
</evidence>
<dbReference type="AlphaFoldDB" id="A0A9C6W504"/>
<keyword evidence="1" id="KW-1133">Transmembrane helix</keyword>
<keyword evidence="3" id="KW-1185">Reference proteome</keyword>
<protein>
    <submittedName>
        <fullName evidence="4">Potassium/sodium hyperpolarization-activated cyclic nucleotide-gated channel 1-like</fullName>
    </submittedName>
</protein>
<feature type="transmembrane region" description="Helical" evidence="1">
    <location>
        <begin position="335"/>
        <end position="357"/>
    </location>
</feature>
<dbReference type="GO" id="GO:0003254">
    <property type="term" value="P:regulation of membrane depolarization"/>
    <property type="evidence" value="ECO:0007669"/>
    <property type="project" value="TreeGrafter"/>
</dbReference>
<dbReference type="Proteomes" id="UP000835206">
    <property type="component" value="Chromosome 5"/>
</dbReference>
<dbReference type="RefSeq" id="XP_048261977.1">
    <property type="nucleotide sequence ID" value="XM_048406020.1"/>
</dbReference>
<dbReference type="GO" id="GO:0098855">
    <property type="term" value="C:HCN channel complex"/>
    <property type="evidence" value="ECO:0007669"/>
    <property type="project" value="TreeGrafter"/>
</dbReference>
<feature type="transmembrane region" description="Helical" evidence="1">
    <location>
        <begin position="117"/>
        <end position="136"/>
    </location>
</feature>
<dbReference type="OrthoDB" id="2021138at2759"/>
<dbReference type="CDD" id="cd00038">
    <property type="entry name" value="CAP_ED"/>
    <property type="match status" value="1"/>
</dbReference>
<feature type="transmembrane region" description="Helical" evidence="1">
    <location>
        <begin position="83"/>
        <end position="105"/>
    </location>
</feature>
<dbReference type="SUPFAM" id="SSF51206">
    <property type="entry name" value="cAMP-binding domain-like"/>
    <property type="match status" value="1"/>
</dbReference>
<dbReference type="SMART" id="SM00100">
    <property type="entry name" value="cNMP"/>
    <property type="match status" value="1"/>
</dbReference>
<dbReference type="InterPro" id="IPR051413">
    <property type="entry name" value="K/Na_HCN_channel"/>
</dbReference>
<proteinExistence type="predicted"/>
<dbReference type="Gene3D" id="1.10.287.70">
    <property type="match status" value="1"/>
</dbReference>
<dbReference type="InterPro" id="IPR000595">
    <property type="entry name" value="cNMP-bd_dom"/>
</dbReference>
<dbReference type="GeneID" id="100644168"/>
<keyword evidence="1" id="KW-0472">Membrane</keyword>